<organism evidence="7 8">
    <name type="scientific">Dreissena polymorpha</name>
    <name type="common">Zebra mussel</name>
    <name type="synonym">Mytilus polymorpha</name>
    <dbReference type="NCBI Taxonomy" id="45954"/>
    <lineage>
        <taxon>Eukaryota</taxon>
        <taxon>Metazoa</taxon>
        <taxon>Spiralia</taxon>
        <taxon>Lophotrochozoa</taxon>
        <taxon>Mollusca</taxon>
        <taxon>Bivalvia</taxon>
        <taxon>Autobranchia</taxon>
        <taxon>Heteroconchia</taxon>
        <taxon>Euheterodonta</taxon>
        <taxon>Imparidentia</taxon>
        <taxon>Neoheterodontei</taxon>
        <taxon>Myida</taxon>
        <taxon>Dreissenoidea</taxon>
        <taxon>Dreissenidae</taxon>
        <taxon>Dreissena</taxon>
    </lineage>
</organism>
<dbReference type="Pfam" id="PF04505">
    <property type="entry name" value="CD225"/>
    <property type="match status" value="1"/>
</dbReference>
<reference evidence="7" key="2">
    <citation type="submission" date="2020-11" db="EMBL/GenBank/DDBJ databases">
        <authorList>
            <person name="McCartney M.A."/>
            <person name="Auch B."/>
            <person name="Kono T."/>
            <person name="Mallez S."/>
            <person name="Becker A."/>
            <person name="Gohl D.M."/>
            <person name="Silverstein K.A.T."/>
            <person name="Koren S."/>
            <person name="Bechman K.B."/>
            <person name="Herman A."/>
            <person name="Abrahante J.E."/>
            <person name="Garbe J."/>
        </authorList>
    </citation>
    <scope>NUCLEOTIDE SEQUENCE</scope>
    <source>
        <strain evidence="7">Duluth1</strain>
        <tissue evidence="7">Whole animal</tissue>
    </source>
</reference>
<evidence type="ECO:0000256" key="4">
    <source>
        <dbReference type="ARBA" id="ARBA00022989"/>
    </source>
</evidence>
<dbReference type="EMBL" id="JAIWYP010000012">
    <property type="protein sequence ID" value="KAH3723971.1"/>
    <property type="molecule type" value="Genomic_DNA"/>
</dbReference>
<gene>
    <name evidence="7" type="ORF">DPMN_049769</name>
</gene>
<comment type="caution">
    <text evidence="7">The sequence shown here is derived from an EMBL/GenBank/DDBJ whole genome shotgun (WGS) entry which is preliminary data.</text>
</comment>
<evidence type="ECO:0000313" key="7">
    <source>
        <dbReference type="EMBL" id="KAH3723971.1"/>
    </source>
</evidence>
<keyword evidence="5 6" id="KW-0472">Membrane</keyword>
<name>A0A9D4HMF2_DREPO</name>
<evidence type="ECO:0000313" key="8">
    <source>
        <dbReference type="Proteomes" id="UP000828390"/>
    </source>
</evidence>
<proteinExistence type="inferred from homology"/>
<keyword evidence="8" id="KW-1185">Reference proteome</keyword>
<evidence type="ECO:0000256" key="2">
    <source>
        <dbReference type="ARBA" id="ARBA00006843"/>
    </source>
</evidence>
<reference evidence="7" key="1">
    <citation type="journal article" date="2019" name="bioRxiv">
        <title>The Genome of the Zebra Mussel, Dreissena polymorpha: A Resource for Invasive Species Research.</title>
        <authorList>
            <person name="McCartney M.A."/>
            <person name="Auch B."/>
            <person name="Kono T."/>
            <person name="Mallez S."/>
            <person name="Zhang Y."/>
            <person name="Obille A."/>
            <person name="Becker A."/>
            <person name="Abrahante J.E."/>
            <person name="Garbe J."/>
            <person name="Badalamenti J.P."/>
            <person name="Herman A."/>
            <person name="Mangelson H."/>
            <person name="Liachko I."/>
            <person name="Sullivan S."/>
            <person name="Sone E.D."/>
            <person name="Koren S."/>
            <person name="Silverstein K.A.T."/>
            <person name="Beckman K.B."/>
            <person name="Gohl D.M."/>
        </authorList>
    </citation>
    <scope>NUCLEOTIDE SEQUENCE</scope>
    <source>
        <strain evidence="7">Duluth1</strain>
        <tissue evidence="7">Whole animal</tissue>
    </source>
</reference>
<dbReference type="InterPro" id="IPR007593">
    <property type="entry name" value="CD225/Dispanin_fam"/>
</dbReference>
<evidence type="ECO:0000256" key="6">
    <source>
        <dbReference type="SAM" id="Phobius"/>
    </source>
</evidence>
<dbReference type="GO" id="GO:0016020">
    <property type="term" value="C:membrane"/>
    <property type="evidence" value="ECO:0007669"/>
    <property type="project" value="UniProtKB-SubCell"/>
</dbReference>
<accession>A0A9D4HMF2</accession>
<evidence type="ECO:0000256" key="3">
    <source>
        <dbReference type="ARBA" id="ARBA00022692"/>
    </source>
</evidence>
<dbReference type="Proteomes" id="UP000828390">
    <property type="component" value="Unassembled WGS sequence"/>
</dbReference>
<comment type="similarity">
    <text evidence="2">Belongs to the CD225/Dispanin family.</text>
</comment>
<evidence type="ECO:0000256" key="1">
    <source>
        <dbReference type="ARBA" id="ARBA00004370"/>
    </source>
</evidence>
<sequence>MDSPEIPKMTDRSNVRNCPSVNKDQRIQTKYPKKLASSFNDKKKTNIVNPTGEQYYVTTYVPDTNLTFACLVCLCFIIPLGFVAMYFSISAARFYRDGDPKRGERKATCSVFISLFSIVTTVLVIMAYVLWITFKTQNKRELGQTSHR</sequence>
<evidence type="ECO:0000256" key="5">
    <source>
        <dbReference type="ARBA" id="ARBA00023136"/>
    </source>
</evidence>
<keyword evidence="4 6" id="KW-1133">Transmembrane helix</keyword>
<protein>
    <submittedName>
        <fullName evidence="7">Uncharacterized protein</fullName>
    </submittedName>
</protein>
<dbReference type="AlphaFoldDB" id="A0A9D4HMF2"/>
<feature type="transmembrane region" description="Helical" evidence="6">
    <location>
        <begin position="110"/>
        <end position="134"/>
    </location>
</feature>
<feature type="transmembrane region" description="Helical" evidence="6">
    <location>
        <begin position="66"/>
        <end position="89"/>
    </location>
</feature>
<keyword evidence="3 6" id="KW-0812">Transmembrane</keyword>
<comment type="subcellular location">
    <subcellularLocation>
        <location evidence="1">Membrane</location>
    </subcellularLocation>
</comment>